<keyword evidence="2" id="KW-0720">Serine protease</keyword>
<evidence type="ECO:0000256" key="2">
    <source>
        <dbReference type="RuleBase" id="RU363034"/>
    </source>
</evidence>
<protein>
    <submittedName>
        <fullName evidence="6">Chymotrypsin-C</fullName>
    </submittedName>
</protein>
<evidence type="ECO:0000259" key="4">
    <source>
        <dbReference type="PROSITE" id="PS50240"/>
    </source>
</evidence>
<dbReference type="PANTHER" id="PTHR24260:SF136">
    <property type="entry name" value="GH08193P-RELATED"/>
    <property type="match status" value="1"/>
</dbReference>
<dbReference type="InterPro" id="IPR009003">
    <property type="entry name" value="Peptidase_S1_PA"/>
</dbReference>
<dbReference type="RefSeq" id="XP_052742784.1">
    <property type="nucleotide sequence ID" value="XM_052886824.1"/>
</dbReference>
<dbReference type="InterPro" id="IPR043504">
    <property type="entry name" value="Peptidase_S1_PA_chymotrypsin"/>
</dbReference>
<dbReference type="PANTHER" id="PTHR24260">
    <property type="match status" value="1"/>
</dbReference>
<evidence type="ECO:0000313" key="6">
    <source>
        <dbReference type="RefSeq" id="XP_052742784.1"/>
    </source>
</evidence>
<proteinExistence type="predicted"/>
<name>A0ABM3LUN0_BICAN</name>
<accession>A0ABM3LUN0</accession>
<gene>
    <name evidence="6" type="primary">LOC112055770</name>
</gene>
<dbReference type="InterPro" id="IPR001254">
    <property type="entry name" value="Trypsin_dom"/>
</dbReference>
<keyword evidence="2" id="KW-0378">Hydrolase</keyword>
<dbReference type="Proteomes" id="UP001652582">
    <property type="component" value="Chromosome 18"/>
</dbReference>
<keyword evidence="2" id="KW-0645">Protease</keyword>
<keyword evidence="3" id="KW-0732">Signal</keyword>
<dbReference type="PRINTS" id="PR00722">
    <property type="entry name" value="CHYMOTRYPSIN"/>
</dbReference>
<dbReference type="InterPro" id="IPR051333">
    <property type="entry name" value="CLIP_Serine_Protease"/>
</dbReference>
<dbReference type="Pfam" id="PF00089">
    <property type="entry name" value="Trypsin"/>
    <property type="match status" value="1"/>
</dbReference>
<sequence length="431" mass="48182">MKEILFLSILMVGVLCEDEHTQLIVGPLLSAYPCADTREILVLFEAGHEQKHNNKYYVYVKKTLSAQSVMRVAFDSMVNITLTIHTDQYARMTLGSGYAFKLYSYTPEGSIGFLVEGTEPGVTPYLTSCTVDDVELCNNERSGYLAEYATRTEIKRLGQCGSRSIDHSELIVNGAPSKPGDWPWHAALYRLDGRNLKYICGGTLISKVLVLTAAHCVTYRGSKYPPELFSVVLGKYTLYGDDKESEEKQVQQVIVHEHYNYRHLFNDIALLKLRTEVVYNDFIIPACLLRPDDKSKLNTNLLTGTIVGWGFDSSDNLSNVLQQATMPMVSELTCMRSNGFFYGNALNENSFCAGYHNGTSACNGDSGSAFQVFIPHDLPDNGKNVSGTYHVKGIVSNTLARSDAPICDPEEYVVFTDVEMFLDWIDQYLEQ</sequence>
<dbReference type="PROSITE" id="PS00134">
    <property type="entry name" value="TRYPSIN_HIS"/>
    <property type="match status" value="1"/>
</dbReference>
<keyword evidence="5" id="KW-1185">Reference proteome</keyword>
<feature type="signal peptide" evidence="3">
    <location>
        <begin position="1"/>
        <end position="16"/>
    </location>
</feature>
<feature type="chain" id="PRO_5046692390" evidence="3">
    <location>
        <begin position="17"/>
        <end position="431"/>
    </location>
</feature>
<keyword evidence="1" id="KW-1015">Disulfide bond</keyword>
<reference evidence="6" key="1">
    <citation type="submission" date="2025-08" db="UniProtKB">
        <authorList>
            <consortium name="RefSeq"/>
        </authorList>
    </citation>
    <scope>IDENTIFICATION</scope>
</reference>
<evidence type="ECO:0000256" key="3">
    <source>
        <dbReference type="SAM" id="SignalP"/>
    </source>
</evidence>
<dbReference type="Gene3D" id="2.40.10.10">
    <property type="entry name" value="Trypsin-like serine proteases"/>
    <property type="match status" value="1"/>
</dbReference>
<dbReference type="GeneID" id="112055770"/>
<dbReference type="SUPFAM" id="SSF50494">
    <property type="entry name" value="Trypsin-like serine proteases"/>
    <property type="match status" value="1"/>
</dbReference>
<organism evidence="5 6">
    <name type="scientific">Bicyclus anynana</name>
    <name type="common">Squinting bush brown butterfly</name>
    <dbReference type="NCBI Taxonomy" id="110368"/>
    <lineage>
        <taxon>Eukaryota</taxon>
        <taxon>Metazoa</taxon>
        <taxon>Ecdysozoa</taxon>
        <taxon>Arthropoda</taxon>
        <taxon>Hexapoda</taxon>
        <taxon>Insecta</taxon>
        <taxon>Pterygota</taxon>
        <taxon>Neoptera</taxon>
        <taxon>Endopterygota</taxon>
        <taxon>Lepidoptera</taxon>
        <taxon>Glossata</taxon>
        <taxon>Ditrysia</taxon>
        <taxon>Papilionoidea</taxon>
        <taxon>Nymphalidae</taxon>
        <taxon>Satyrinae</taxon>
        <taxon>Satyrini</taxon>
        <taxon>Mycalesina</taxon>
        <taxon>Bicyclus</taxon>
    </lineage>
</organism>
<dbReference type="CDD" id="cd00190">
    <property type="entry name" value="Tryp_SPc"/>
    <property type="match status" value="1"/>
</dbReference>
<evidence type="ECO:0000256" key="1">
    <source>
        <dbReference type="ARBA" id="ARBA00023157"/>
    </source>
</evidence>
<dbReference type="SMART" id="SM00020">
    <property type="entry name" value="Tryp_SPc"/>
    <property type="match status" value="1"/>
</dbReference>
<dbReference type="InterPro" id="IPR001314">
    <property type="entry name" value="Peptidase_S1A"/>
</dbReference>
<dbReference type="InterPro" id="IPR018114">
    <property type="entry name" value="TRYPSIN_HIS"/>
</dbReference>
<dbReference type="PROSITE" id="PS50240">
    <property type="entry name" value="TRYPSIN_DOM"/>
    <property type="match status" value="1"/>
</dbReference>
<feature type="domain" description="Peptidase S1" evidence="4">
    <location>
        <begin position="171"/>
        <end position="430"/>
    </location>
</feature>
<evidence type="ECO:0000313" key="5">
    <source>
        <dbReference type="Proteomes" id="UP001652582"/>
    </source>
</evidence>
<dbReference type="PROSITE" id="PS00135">
    <property type="entry name" value="TRYPSIN_SER"/>
    <property type="match status" value="1"/>
</dbReference>
<dbReference type="InterPro" id="IPR033116">
    <property type="entry name" value="TRYPSIN_SER"/>
</dbReference>